<dbReference type="InterPro" id="IPR036812">
    <property type="entry name" value="NAD(P)_OxRdtase_dom_sf"/>
</dbReference>
<dbReference type="GO" id="GO:0006750">
    <property type="term" value="P:glutathione biosynthetic process"/>
    <property type="evidence" value="ECO:0007669"/>
    <property type="project" value="UniProtKB-KW"/>
</dbReference>
<evidence type="ECO:0000256" key="2">
    <source>
        <dbReference type="ARBA" id="ARBA00008612"/>
    </source>
</evidence>
<comment type="similarity">
    <text evidence="2">Belongs to the aldo/keto reductase family. Glutamate--cysteine ligase light chain subfamily.</text>
</comment>
<dbReference type="Proteomes" id="UP000683360">
    <property type="component" value="Unassembled WGS sequence"/>
</dbReference>
<keyword evidence="11" id="KW-1185">Reference proteome</keyword>
<dbReference type="Pfam" id="PF00248">
    <property type="entry name" value="Aldo_ket_red"/>
    <property type="match status" value="1"/>
</dbReference>
<comment type="subunit">
    <text evidence="3">Heterodimer of a catalytic heavy chain and a regulatory light chain.</text>
</comment>
<organism evidence="10 11">
    <name type="scientific">Mytilus edulis</name>
    <name type="common">Blue mussel</name>
    <dbReference type="NCBI Taxonomy" id="6550"/>
    <lineage>
        <taxon>Eukaryota</taxon>
        <taxon>Metazoa</taxon>
        <taxon>Spiralia</taxon>
        <taxon>Lophotrochozoa</taxon>
        <taxon>Mollusca</taxon>
        <taxon>Bivalvia</taxon>
        <taxon>Autobranchia</taxon>
        <taxon>Pteriomorphia</taxon>
        <taxon>Mytilida</taxon>
        <taxon>Mytiloidea</taxon>
        <taxon>Mytilidae</taxon>
        <taxon>Mytilinae</taxon>
        <taxon>Mytilus</taxon>
    </lineage>
</organism>
<dbReference type="GO" id="GO:0030234">
    <property type="term" value="F:enzyme regulator activity"/>
    <property type="evidence" value="ECO:0007669"/>
    <property type="project" value="TreeGrafter"/>
</dbReference>
<evidence type="ECO:0000313" key="10">
    <source>
        <dbReference type="EMBL" id="CAG2236545.1"/>
    </source>
</evidence>
<comment type="caution">
    <text evidence="10">The sequence shown here is derived from an EMBL/GenBank/DDBJ whole genome shotgun (WGS) entry which is preliminary data.</text>
</comment>
<proteinExistence type="inferred from homology"/>
<evidence type="ECO:0000256" key="1">
    <source>
        <dbReference type="ARBA" id="ARBA00005006"/>
    </source>
</evidence>
<dbReference type="InterPro" id="IPR023210">
    <property type="entry name" value="NADP_OxRdtase_dom"/>
</dbReference>
<feature type="domain" description="NADP-dependent oxidoreductase" evidence="9">
    <location>
        <begin position="19"/>
        <end position="128"/>
    </location>
</feature>
<name>A0A8S3TRY3_MYTED</name>
<evidence type="ECO:0000256" key="6">
    <source>
        <dbReference type="ARBA" id="ARBA00031154"/>
    </source>
</evidence>
<evidence type="ECO:0000256" key="5">
    <source>
        <dbReference type="ARBA" id="ARBA00030406"/>
    </source>
</evidence>
<comment type="pathway">
    <text evidence="1">Sulfur metabolism; glutathione biosynthesis; glutathione from L-cysteine and L-glutamate: step 1/2.</text>
</comment>
<dbReference type="AlphaFoldDB" id="A0A8S3TRY3"/>
<dbReference type="PANTHER" id="PTHR13295:SF4">
    <property type="entry name" value="GLUTAMATE--CYSTEINE LIGASE REGULATORY SUBUNIT"/>
    <property type="match status" value="1"/>
</dbReference>
<dbReference type="OrthoDB" id="5596051at2759"/>
<gene>
    <name evidence="10" type="ORF">MEDL_49025</name>
</gene>
<dbReference type="GO" id="GO:0017109">
    <property type="term" value="C:glutamate-cysteine ligase complex"/>
    <property type="evidence" value="ECO:0007669"/>
    <property type="project" value="TreeGrafter"/>
</dbReference>
<evidence type="ECO:0000256" key="4">
    <source>
        <dbReference type="ARBA" id="ARBA00022684"/>
    </source>
</evidence>
<sequence>MFLTSSLHVFSVKSLLPAELLKEATNKALKELNVSFIETVLLALPEFEDEDDLTLDVIKPYWTCLEELVDSEAVLSLGIADLNKSLLEQLYNWARVKPHINQVNLESCCVMPKDLVEYAKDNDIQLLTHNDPRDILPTKSFQELISTNTTEKDGEGWDPLWVLRYSVLVKCRGIIKTKGYIMKGYRDTKKRK</sequence>
<protein>
    <recommendedName>
        <fullName evidence="7">GCS light chain</fullName>
    </recommendedName>
    <alternativeName>
        <fullName evidence="5">Gamma-ECS regulatory subunit</fullName>
    </alternativeName>
    <alternativeName>
        <fullName evidence="8">Gamma-glutamylcysteine synthetase regulatory subunit</fullName>
    </alternativeName>
    <alternativeName>
        <fullName evidence="6">Glutamate--cysteine ligase modifier subunit</fullName>
    </alternativeName>
</protein>
<keyword evidence="4" id="KW-0317">Glutathione biosynthesis</keyword>
<accession>A0A8S3TRY3</accession>
<dbReference type="SUPFAM" id="SSF51430">
    <property type="entry name" value="NAD(P)-linked oxidoreductase"/>
    <property type="match status" value="1"/>
</dbReference>
<dbReference type="PANTHER" id="PTHR13295">
    <property type="entry name" value="GLUTAMATE CYSTEINE LIGASE REGULATORY SUBUNIT"/>
    <property type="match status" value="1"/>
</dbReference>
<evidence type="ECO:0000259" key="9">
    <source>
        <dbReference type="Pfam" id="PF00248"/>
    </source>
</evidence>
<dbReference type="GO" id="GO:0035226">
    <property type="term" value="F:glutamate-cysteine ligase catalytic subunit binding"/>
    <property type="evidence" value="ECO:0007669"/>
    <property type="project" value="InterPro"/>
</dbReference>
<dbReference type="InterPro" id="IPR032963">
    <property type="entry name" value="Gclm"/>
</dbReference>
<evidence type="ECO:0000313" key="11">
    <source>
        <dbReference type="Proteomes" id="UP000683360"/>
    </source>
</evidence>
<dbReference type="Gene3D" id="3.20.20.100">
    <property type="entry name" value="NADP-dependent oxidoreductase domain"/>
    <property type="match status" value="1"/>
</dbReference>
<evidence type="ECO:0000256" key="3">
    <source>
        <dbReference type="ARBA" id="ARBA00011532"/>
    </source>
</evidence>
<dbReference type="EMBL" id="CAJPWZ010002359">
    <property type="protein sequence ID" value="CAG2236545.1"/>
    <property type="molecule type" value="Genomic_DNA"/>
</dbReference>
<evidence type="ECO:0000256" key="7">
    <source>
        <dbReference type="ARBA" id="ARBA00031732"/>
    </source>
</evidence>
<evidence type="ECO:0000256" key="8">
    <source>
        <dbReference type="ARBA" id="ARBA00032926"/>
    </source>
</evidence>
<reference evidence="10" key="1">
    <citation type="submission" date="2021-03" db="EMBL/GenBank/DDBJ databases">
        <authorList>
            <person name="Bekaert M."/>
        </authorList>
    </citation>
    <scope>NUCLEOTIDE SEQUENCE</scope>
</reference>